<dbReference type="AlphaFoldDB" id="A0ABD3W6X9"/>
<feature type="region of interest" description="Disordered" evidence="1">
    <location>
        <begin position="1"/>
        <end position="33"/>
    </location>
</feature>
<feature type="compositionally biased region" description="Basic and acidic residues" evidence="1">
    <location>
        <begin position="365"/>
        <end position="380"/>
    </location>
</feature>
<protein>
    <submittedName>
        <fullName evidence="2">Uncharacterized protein</fullName>
    </submittedName>
</protein>
<keyword evidence="3" id="KW-1185">Reference proteome</keyword>
<gene>
    <name evidence="2" type="ORF">ACJMK2_041308</name>
</gene>
<evidence type="ECO:0000313" key="3">
    <source>
        <dbReference type="Proteomes" id="UP001634394"/>
    </source>
</evidence>
<feature type="compositionally biased region" description="Basic and acidic residues" evidence="1">
    <location>
        <begin position="15"/>
        <end position="29"/>
    </location>
</feature>
<name>A0ABD3W6X9_SINWO</name>
<sequence length="380" mass="41333">MDNTFNITDMFGPVEDTRTLESDSHEPEQKSSSLYYNSAVSETASITLSPRFDSDRIFCLELDQDMDSPHKEPLDDQDYSGLYGSSSSSYSSALSEIGTFTISTCLNRAMMQNLEYGDDKNLGLHRNPSKTSDISGSSSSSYASAVSHMDSYMLSQCLNEDLELANDVFDDLDFKYMLPRDNQGTSELDGSSSSPYYSSSSETGCIALLPCVNIDKIDDLSDEDGYEDVDLNRKFPLDAHQNEESTPVCNAIIQTHYGDNLEIGHDGMDAESYCCNSNIACEGQEKEVDKQTQASSILEAQKGEEKPCYAGITVSTLNYDSSNTDNDVPLCNSVGAGGGPDKQGDLGPSTASAQAVANQAIPPKHGPEDGKKERKSDDMR</sequence>
<organism evidence="2 3">
    <name type="scientific">Sinanodonta woodiana</name>
    <name type="common">Chinese pond mussel</name>
    <name type="synonym">Anodonta woodiana</name>
    <dbReference type="NCBI Taxonomy" id="1069815"/>
    <lineage>
        <taxon>Eukaryota</taxon>
        <taxon>Metazoa</taxon>
        <taxon>Spiralia</taxon>
        <taxon>Lophotrochozoa</taxon>
        <taxon>Mollusca</taxon>
        <taxon>Bivalvia</taxon>
        <taxon>Autobranchia</taxon>
        <taxon>Heteroconchia</taxon>
        <taxon>Palaeoheterodonta</taxon>
        <taxon>Unionida</taxon>
        <taxon>Unionoidea</taxon>
        <taxon>Unionidae</taxon>
        <taxon>Unioninae</taxon>
        <taxon>Sinanodonta</taxon>
    </lineage>
</organism>
<evidence type="ECO:0000256" key="1">
    <source>
        <dbReference type="SAM" id="MobiDB-lite"/>
    </source>
</evidence>
<feature type="region of interest" description="Disordered" evidence="1">
    <location>
        <begin position="330"/>
        <end position="380"/>
    </location>
</feature>
<proteinExistence type="predicted"/>
<dbReference type="EMBL" id="JBJQND010000008">
    <property type="protein sequence ID" value="KAL3868507.1"/>
    <property type="molecule type" value="Genomic_DNA"/>
</dbReference>
<comment type="caution">
    <text evidence="2">The sequence shown here is derived from an EMBL/GenBank/DDBJ whole genome shotgun (WGS) entry which is preliminary data.</text>
</comment>
<reference evidence="2 3" key="1">
    <citation type="submission" date="2024-11" db="EMBL/GenBank/DDBJ databases">
        <title>Chromosome-level genome assembly of the freshwater bivalve Anodonta woodiana.</title>
        <authorList>
            <person name="Chen X."/>
        </authorList>
    </citation>
    <scope>NUCLEOTIDE SEQUENCE [LARGE SCALE GENOMIC DNA]</scope>
    <source>
        <strain evidence="2">MN2024</strain>
        <tissue evidence="2">Gills</tissue>
    </source>
</reference>
<dbReference type="Proteomes" id="UP001634394">
    <property type="component" value="Unassembled WGS sequence"/>
</dbReference>
<accession>A0ABD3W6X9</accession>
<evidence type="ECO:0000313" key="2">
    <source>
        <dbReference type="EMBL" id="KAL3868507.1"/>
    </source>
</evidence>